<dbReference type="InterPro" id="IPR035919">
    <property type="entry name" value="EAL_sf"/>
</dbReference>
<dbReference type="KEGG" id="eho:A9798_08620"/>
<feature type="domain" description="EAL" evidence="1">
    <location>
        <begin position="22"/>
        <end position="274"/>
    </location>
</feature>
<dbReference type="PROSITE" id="PS50883">
    <property type="entry name" value="EAL"/>
    <property type="match status" value="1"/>
</dbReference>
<accession>A0A376DFF7</accession>
<keyword evidence="4" id="KW-1185">Reference proteome</keyword>
<dbReference type="Proteomes" id="UP000255248">
    <property type="component" value="Unassembled WGS sequence"/>
</dbReference>
<dbReference type="InterPro" id="IPR001633">
    <property type="entry name" value="EAL_dom"/>
</dbReference>
<dbReference type="SUPFAM" id="SSF141868">
    <property type="entry name" value="EAL domain-like"/>
    <property type="match status" value="1"/>
</dbReference>
<dbReference type="PANTHER" id="PTHR44757:SF2">
    <property type="entry name" value="BIOFILM ARCHITECTURE MAINTENANCE PROTEIN MBAA"/>
    <property type="match status" value="1"/>
</dbReference>
<reference evidence="3 5" key="2">
    <citation type="submission" date="2018-06" db="EMBL/GenBank/DDBJ databases">
        <authorList>
            <consortium name="Pathogen Informatics"/>
            <person name="Doyle S."/>
        </authorList>
    </citation>
    <scope>NUCLEOTIDE SEQUENCE [LARGE SCALE GENOMIC DNA]</scope>
    <source>
        <strain evidence="3 5">NCTC12121</strain>
    </source>
</reference>
<dbReference type="SMART" id="SM00052">
    <property type="entry name" value="EAL"/>
    <property type="match status" value="1"/>
</dbReference>
<evidence type="ECO:0000313" key="5">
    <source>
        <dbReference type="Proteomes" id="UP000255248"/>
    </source>
</evidence>
<reference evidence="2 4" key="1">
    <citation type="submission" date="2016-06" db="EMBL/GenBank/DDBJ databases">
        <title>Complete genome sequence of Edwardsiella hoshinae ATCC 35051.</title>
        <authorList>
            <person name="Reichley S.R."/>
            <person name="Waldbieser G.C."/>
            <person name="Lawrence M.L."/>
            <person name="Griffin M.J."/>
        </authorList>
    </citation>
    <scope>NUCLEOTIDE SEQUENCE [LARGE SCALE GENOMIC DNA]</scope>
    <source>
        <strain evidence="2 4">ATCC 35051</strain>
    </source>
</reference>
<evidence type="ECO:0000259" key="1">
    <source>
        <dbReference type="PROSITE" id="PS50883"/>
    </source>
</evidence>
<proteinExistence type="predicted"/>
<dbReference type="CDD" id="cd01948">
    <property type="entry name" value="EAL"/>
    <property type="match status" value="1"/>
</dbReference>
<dbReference type="Gene3D" id="3.20.20.450">
    <property type="entry name" value="EAL domain"/>
    <property type="match status" value="1"/>
</dbReference>
<dbReference type="EMBL" id="CP016043">
    <property type="protein sequence ID" value="AOV97025.1"/>
    <property type="molecule type" value="Genomic_DNA"/>
</dbReference>
<dbReference type="EMBL" id="UFXZ01000001">
    <property type="protein sequence ID" value="STC88394.1"/>
    <property type="molecule type" value="Genomic_DNA"/>
</dbReference>
<evidence type="ECO:0000313" key="3">
    <source>
        <dbReference type="EMBL" id="STC88394.1"/>
    </source>
</evidence>
<name>A0A376DFF7_9GAMM</name>
<evidence type="ECO:0000313" key="4">
    <source>
        <dbReference type="Proteomes" id="UP000175893"/>
    </source>
</evidence>
<protein>
    <submittedName>
        <fullName evidence="3">Bacteriophytochrome cph2</fullName>
    </submittedName>
    <submittedName>
        <fullName evidence="2">Diguanylate cyclase</fullName>
    </submittedName>
</protein>
<evidence type="ECO:0000313" key="2">
    <source>
        <dbReference type="EMBL" id="AOV97025.1"/>
    </source>
</evidence>
<dbReference type="AlphaFoldDB" id="A0A376DFF7"/>
<dbReference type="RefSeq" id="WP_024523371.1">
    <property type="nucleotide sequence ID" value="NZ_CP016043.1"/>
</dbReference>
<dbReference type="OrthoDB" id="9804951at2"/>
<dbReference type="InterPro" id="IPR052155">
    <property type="entry name" value="Biofilm_reg_signaling"/>
</dbReference>
<sequence>MNIEHYHLLSDVMAPGARQASRDILRARLQSALSASEFFLEYLPQWGEDGHIQGAEMQVHWRHPHYGLLHPNQFLAAVVRCDLAAALLAWIAEQSFPLLQRLRQEVNAEFYLSLTLPLCLAEQTALFAVWHHALQAHGLPRSALALIWQGEATQEMDASCLAGLRRLQQQGYGVALAEYGSGYQRLTSLPDLPLDRFYIPATLVSLLPHPEAMLLARLLLRLADQLGIRCIAQGVDDIQRFECLRAMGCRHFQGGYLYRPLSAHRLLVLCRQLQDADHAM</sequence>
<dbReference type="STRING" id="93378.A9798_08620"/>
<gene>
    <name evidence="3" type="primary">cph2_2</name>
    <name evidence="2" type="ORF">A9798_08620</name>
    <name evidence="3" type="ORF">NCTC12121_01782</name>
</gene>
<organism evidence="3 5">
    <name type="scientific">Edwardsiella hoshinae</name>
    <dbReference type="NCBI Taxonomy" id="93378"/>
    <lineage>
        <taxon>Bacteria</taxon>
        <taxon>Pseudomonadati</taxon>
        <taxon>Pseudomonadota</taxon>
        <taxon>Gammaproteobacteria</taxon>
        <taxon>Enterobacterales</taxon>
        <taxon>Hafniaceae</taxon>
        <taxon>Edwardsiella</taxon>
    </lineage>
</organism>
<dbReference type="Proteomes" id="UP000175893">
    <property type="component" value="Chromosome"/>
</dbReference>
<dbReference type="PANTHER" id="PTHR44757">
    <property type="entry name" value="DIGUANYLATE CYCLASE DGCP"/>
    <property type="match status" value="1"/>
</dbReference>
<dbReference type="Pfam" id="PF00563">
    <property type="entry name" value="EAL"/>
    <property type="match status" value="1"/>
</dbReference>